<dbReference type="AlphaFoldDB" id="A0AAD6SC51"/>
<proteinExistence type="predicted"/>
<evidence type="ECO:0000313" key="1">
    <source>
        <dbReference type="EMBL" id="KAJ7022812.1"/>
    </source>
</evidence>
<keyword evidence="2" id="KW-1185">Reference proteome</keyword>
<accession>A0AAD6SC51</accession>
<dbReference type="EMBL" id="JARJCM010000202">
    <property type="protein sequence ID" value="KAJ7022812.1"/>
    <property type="molecule type" value="Genomic_DNA"/>
</dbReference>
<dbReference type="Proteomes" id="UP001218188">
    <property type="component" value="Unassembled WGS sequence"/>
</dbReference>
<organism evidence="1 2">
    <name type="scientific">Mycena alexandri</name>
    <dbReference type="NCBI Taxonomy" id="1745969"/>
    <lineage>
        <taxon>Eukaryota</taxon>
        <taxon>Fungi</taxon>
        <taxon>Dikarya</taxon>
        <taxon>Basidiomycota</taxon>
        <taxon>Agaricomycotina</taxon>
        <taxon>Agaricomycetes</taxon>
        <taxon>Agaricomycetidae</taxon>
        <taxon>Agaricales</taxon>
        <taxon>Marasmiineae</taxon>
        <taxon>Mycenaceae</taxon>
        <taxon>Mycena</taxon>
    </lineage>
</organism>
<name>A0AAD6SC51_9AGAR</name>
<reference evidence="1" key="1">
    <citation type="submission" date="2023-03" db="EMBL/GenBank/DDBJ databases">
        <title>Massive genome expansion in bonnet fungi (Mycena s.s.) driven by repeated elements and novel gene families across ecological guilds.</title>
        <authorList>
            <consortium name="Lawrence Berkeley National Laboratory"/>
            <person name="Harder C.B."/>
            <person name="Miyauchi S."/>
            <person name="Viragh M."/>
            <person name="Kuo A."/>
            <person name="Thoen E."/>
            <person name="Andreopoulos B."/>
            <person name="Lu D."/>
            <person name="Skrede I."/>
            <person name="Drula E."/>
            <person name="Henrissat B."/>
            <person name="Morin E."/>
            <person name="Kohler A."/>
            <person name="Barry K."/>
            <person name="LaButti K."/>
            <person name="Morin E."/>
            <person name="Salamov A."/>
            <person name="Lipzen A."/>
            <person name="Mereny Z."/>
            <person name="Hegedus B."/>
            <person name="Baldrian P."/>
            <person name="Stursova M."/>
            <person name="Weitz H."/>
            <person name="Taylor A."/>
            <person name="Grigoriev I.V."/>
            <person name="Nagy L.G."/>
            <person name="Martin F."/>
            <person name="Kauserud H."/>
        </authorList>
    </citation>
    <scope>NUCLEOTIDE SEQUENCE</scope>
    <source>
        <strain evidence="1">CBHHK200</strain>
    </source>
</reference>
<sequence length="192" mass="21389">MARGRVRAREGDTVLEGAAGTGVDGRLQDAKKDKRERIWCNGSMKQTLFRPIYVRTHIAYTNYITGTDIRGGVNERDGASGRWNYKCHAERLERKRRRACGAGKASTMCARGLPRQRTQCSAAEARYTIPPSMGEMYSANMKAAPRPRLPFHNSVEKREIEEQQKEATPIKLRQAAPEIIGGACKGGYDNAC</sequence>
<comment type="caution">
    <text evidence="1">The sequence shown here is derived from an EMBL/GenBank/DDBJ whole genome shotgun (WGS) entry which is preliminary data.</text>
</comment>
<evidence type="ECO:0000313" key="2">
    <source>
        <dbReference type="Proteomes" id="UP001218188"/>
    </source>
</evidence>
<protein>
    <submittedName>
        <fullName evidence="1">Uncharacterized protein</fullName>
    </submittedName>
</protein>
<gene>
    <name evidence="1" type="ORF">C8F04DRAFT_1194165</name>
</gene>